<dbReference type="InterPro" id="IPR008029">
    <property type="entry name" value="Phage_T7_Gp3_endoDNaseI"/>
</dbReference>
<organism evidence="1 2">
    <name type="scientific">Agrobacterium larrymoorei</name>
    <dbReference type="NCBI Taxonomy" id="160699"/>
    <lineage>
        <taxon>Bacteria</taxon>
        <taxon>Pseudomonadati</taxon>
        <taxon>Pseudomonadota</taxon>
        <taxon>Alphaproteobacteria</taxon>
        <taxon>Hyphomicrobiales</taxon>
        <taxon>Rhizobiaceae</taxon>
        <taxon>Rhizobium/Agrobacterium group</taxon>
        <taxon>Agrobacterium</taxon>
    </lineage>
</organism>
<evidence type="ECO:0000313" key="1">
    <source>
        <dbReference type="EMBL" id="MDQ1183157.1"/>
    </source>
</evidence>
<dbReference type="CDD" id="cd22324">
    <property type="entry name" value="Endonuclease_I"/>
    <property type="match status" value="1"/>
</dbReference>
<dbReference type="EMBL" id="JAUTBL010000001">
    <property type="protein sequence ID" value="MDQ1183157.1"/>
    <property type="molecule type" value="Genomic_DNA"/>
</dbReference>
<reference evidence="1 2" key="1">
    <citation type="submission" date="2023-07" db="EMBL/GenBank/DDBJ databases">
        <title>Functional and genomic diversity of the sorghum phyllosphere microbiome.</title>
        <authorList>
            <person name="Shade A."/>
        </authorList>
    </citation>
    <scope>NUCLEOTIDE SEQUENCE [LARGE SCALE GENOMIC DNA]</scope>
    <source>
        <strain evidence="1 2">SORGH_AS_1126</strain>
    </source>
</reference>
<sequence length="108" mass="12402">MEAAVRNRFEQKVAKTLGPEYAYEAMRLTYTVQKKYLPDFIDVTSKKIVEAKGRFTAEDRAKHKAIKSQHPDWDVTIVFQNAQKTISKTSKTTYAGWCDANGINWKQA</sequence>
<dbReference type="Gene3D" id="3.40.91.30">
    <property type="match status" value="1"/>
</dbReference>
<keyword evidence="2" id="KW-1185">Reference proteome</keyword>
<proteinExistence type="predicted"/>
<dbReference type="SUPFAM" id="SSF52980">
    <property type="entry name" value="Restriction endonuclease-like"/>
    <property type="match status" value="1"/>
</dbReference>
<accession>A0ABU0UE33</accession>
<comment type="caution">
    <text evidence="1">The sequence shown here is derived from an EMBL/GenBank/DDBJ whole genome shotgun (WGS) entry which is preliminary data.</text>
</comment>
<protein>
    <submittedName>
        <fullName evidence="1">Uncharacterized protein</fullName>
    </submittedName>
</protein>
<evidence type="ECO:0000313" key="2">
    <source>
        <dbReference type="Proteomes" id="UP001224781"/>
    </source>
</evidence>
<dbReference type="Proteomes" id="UP001224781">
    <property type="component" value="Unassembled WGS sequence"/>
</dbReference>
<name>A0ABU0UE33_9HYPH</name>
<dbReference type="InterPro" id="IPR011335">
    <property type="entry name" value="Restrct_endonuc-II-like"/>
</dbReference>
<dbReference type="Pfam" id="PF05367">
    <property type="entry name" value="Phage_endo_I"/>
    <property type="match status" value="1"/>
</dbReference>
<gene>
    <name evidence="1" type="ORF">QE408_000279</name>
</gene>